<dbReference type="PROSITE" id="PS51900">
    <property type="entry name" value="CB"/>
    <property type="match status" value="1"/>
</dbReference>
<evidence type="ECO:0000256" key="1">
    <source>
        <dbReference type="ARBA" id="ARBA00023125"/>
    </source>
</evidence>
<dbReference type="SUPFAM" id="SSF56349">
    <property type="entry name" value="DNA breaking-rejoining enzymes"/>
    <property type="match status" value="1"/>
</dbReference>
<dbReference type="GO" id="GO:0003677">
    <property type="term" value="F:DNA binding"/>
    <property type="evidence" value="ECO:0007669"/>
    <property type="project" value="UniProtKB-KW"/>
</dbReference>
<keyword evidence="2" id="KW-0175">Coiled coil</keyword>
<dbReference type="InterPro" id="IPR025269">
    <property type="entry name" value="SAM-like_dom"/>
</dbReference>
<dbReference type="Gene3D" id="1.10.150.130">
    <property type="match status" value="1"/>
</dbReference>
<evidence type="ECO:0000259" key="3">
    <source>
        <dbReference type="PROSITE" id="PS51900"/>
    </source>
</evidence>
<dbReference type="InterPro" id="IPR010998">
    <property type="entry name" value="Integrase_recombinase_N"/>
</dbReference>
<protein>
    <recommendedName>
        <fullName evidence="3">Core-binding (CB) domain-containing protein</fullName>
    </recommendedName>
</protein>
<dbReference type="Pfam" id="PF13102">
    <property type="entry name" value="Phage_int_SAM_5"/>
    <property type="match status" value="1"/>
</dbReference>
<gene>
    <name evidence="4" type="ORF">EZS27_034918</name>
</gene>
<reference evidence="4" key="1">
    <citation type="submission" date="2019-03" db="EMBL/GenBank/DDBJ databases">
        <title>Single cell metagenomics reveals metabolic interactions within the superorganism composed of flagellate Streblomastix strix and complex community of Bacteroidetes bacteria on its surface.</title>
        <authorList>
            <person name="Treitli S.C."/>
            <person name="Kolisko M."/>
            <person name="Husnik F."/>
            <person name="Keeling P."/>
            <person name="Hampl V."/>
        </authorList>
    </citation>
    <scope>NUCLEOTIDE SEQUENCE</scope>
    <source>
        <strain evidence="4">STM</strain>
    </source>
</reference>
<dbReference type="InterPro" id="IPR011010">
    <property type="entry name" value="DNA_brk_join_enz"/>
</dbReference>
<evidence type="ECO:0000313" key="4">
    <source>
        <dbReference type="EMBL" id="KAA6314469.1"/>
    </source>
</evidence>
<feature type="coiled-coil region" evidence="2">
    <location>
        <begin position="102"/>
        <end position="129"/>
    </location>
</feature>
<comment type="caution">
    <text evidence="4">The sequence shown here is derived from an EMBL/GenBank/DDBJ whole genome shotgun (WGS) entry which is preliminary data.</text>
</comment>
<organism evidence="4">
    <name type="scientific">termite gut metagenome</name>
    <dbReference type="NCBI Taxonomy" id="433724"/>
    <lineage>
        <taxon>unclassified sequences</taxon>
        <taxon>metagenomes</taxon>
        <taxon>organismal metagenomes</taxon>
    </lineage>
</organism>
<dbReference type="EMBL" id="SNRY01005636">
    <property type="protein sequence ID" value="KAA6314469.1"/>
    <property type="molecule type" value="Genomic_DNA"/>
</dbReference>
<dbReference type="AlphaFoldDB" id="A0A5J4Q0D3"/>
<sequence length="292" mass="33875">MATTLHFTTVKSRQNSKGKYPIYIAVFHKRDVRYITTEYEIDDLFQFENGKVVCRKDAKIMNQRLEYVLSTYIEKLDKIKNKHVYSCSQIKNILQKEQEIEEKQLITIKEAMSERISRLEKEKRDGTAEQYAFTLKRILNIIGDVTLESISPVTVKKLIEGMERKKLSNATINTSLAHLKACINEAIDDGFVKYELNPFTKVKGLKPNIRRIDITPEEFNKIKNYQPNEKGLVLAKDLFLLSFYLGGINLVDLLKVELHGDTLSYVRQKTENKSNHSITFNIPEEAKPLIRK</sequence>
<accession>A0A5J4Q0D3</accession>
<evidence type="ECO:0000256" key="2">
    <source>
        <dbReference type="SAM" id="Coils"/>
    </source>
</evidence>
<feature type="domain" description="Core-binding (CB)" evidence="3">
    <location>
        <begin position="106"/>
        <end position="187"/>
    </location>
</feature>
<proteinExistence type="predicted"/>
<dbReference type="InterPro" id="IPR044068">
    <property type="entry name" value="CB"/>
</dbReference>
<keyword evidence="1" id="KW-0238">DNA-binding</keyword>
<name>A0A5J4Q0D3_9ZZZZ</name>